<gene>
    <name evidence="3" type="ORF">BU14_0031s0133</name>
</gene>
<feature type="compositionally biased region" description="Low complexity" evidence="2">
    <location>
        <begin position="63"/>
        <end position="94"/>
    </location>
</feature>
<evidence type="ECO:0000256" key="1">
    <source>
        <dbReference type="SAM" id="Coils"/>
    </source>
</evidence>
<evidence type="ECO:0000313" key="3">
    <source>
        <dbReference type="EMBL" id="OSX80964.1"/>
    </source>
</evidence>
<name>A0A1X6PJ93_PORUM</name>
<evidence type="ECO:0000313" key="4">
    <source>
        <dbReference type="Proteomes" id="UP000218209"/>
    </source>
</evidence>
<feature type="compositionally biased region" description="Low complexity" evidence="2">
    <location>
        <begin position="34"/>
        <end position="53"/>
    </location>
</feature>
<organism evidence="3 4">
    <name type="scientific">Porphyra umbilicalis</name>
    <name type="common">Purple laver</name>
    <name type="synonym">Red alga</name>
    <dbReference type="NCBI Taxonomy" id="2786"/>
    <lineage>
        <taxon>Eukaryota</taxon>
        <taxon>Rhodophyta</taxon>
        <taxon>Bangiophyceae</taxon>
        <taxon>Bangiales</taxon>
        <taxon>Bangiaceae</taxon>
        <taxon>Porphyra</taxon>
    </lineage>
</organism>
<evidence type="ECO:0000256" key="2">
    <source>
        <dbReference type="SAM" id="MobiDB-lite"/>
    </source>
</evidence>
<proteinExistence type="predicted"/>
<feature type="region of interest" description="Disordered" evidence="2">
    <location>
        <begin position="225"/>
        <end position="282"/>
    </location>
</feature>
<sequence length="350" mass="34792">MATRPLSVAASRCFRRLSAVAAPPPAGGSGGGPTATAPLRSKAAVSPSSPPASGCGGAPTPPTTTTLAQAPGTVASTTPPGGTLPPAAAGAAGSNPPPTHPDVHSTGLGLDPDIDPASVDPLRYRKAAWKYGGALLLFLPAYTYLTQFAIPEAEAKKKVRRAKAAAAEAEVEAEKAKAAEGRVVEPVMPSAMRGAWGGGGGVGATVGEVDGQALMQATAQQQAEAQQVWEQQRRAAMASAGGEGGQSPVAAGGDVSPLLPALGSAPMRSAGDGPAHQMFPSVNDGAEDAVSAADELALREVELAVKLKRLRSLPPSASVDAEHAELMAEVASVTAEMRALGVPAPGAPPT</sequence>
<feature type="compositionally biased region" description="Low complexity" evidence="2">
    <location>
        <begin position="225"/>
        <end position="236"/>
    </location>
</feature>
<accession>A0A1X6PJ93</accession>
<feature type="region of interest" description="Disordered" evidence="2">
    <location>
        <begin position="20"/>
        <end position="112"/>
    </location>
</feature>
<dbReference type="AlphaFoldDB" id="A0A1X6PJ93"/>
<feature type="coiled-coil region" evidence="1">
    <location>
        <begin position="152"/>
        <end position="179"/>
    </location>
</feature>
<protein>
    <submittedName>
        <fullName evidence="3">Uncharacterized protein</fullName>
    </submittedName>
</protein>
<reference evidence="3 4" key="1">
    <citation type="submission" date="2017-03" db="EMBL/GenBank/DDBJ databases">
        <title>WGS assembly of Porphyra umbilicalis.</title>
        <authorList>
            <person name="Brawley S.H."/>
            <person name="Blouin N.A."/>
            <person name="Ficko-Blean E."/>
            <person name="Wheeler G.L."/>
            <person name="Lohr M."/>
            <person name="Goodson H.V."/>
            <person name="Jenkins J.W."/>
            <person name="Blaby-Haas C.E."/>
            <person name="Helliwell K.E."/>
            <person name="Chan C."/>
            <person name="Marriage T."/>
            <person name="Bhattacharya D."/>
            <person name="Klein A.S."/>
            <person name="Badis Y."/>
            <person name="Brodie J."/>
            <person name="Cao Y."/>
            <person name="Collen J."/>
            <person name="Dittami S.M."/>
            <person name="Gachon C.M."/>
            <person name="Green B.R."/>
            <person name="Karpowicz S."/>
            <person name="Kim J.W."/>
            <person name="Kudahl U."/>
            <person name="Lin S."/>
            <person name="Michel G."/>
            <person name="Mittag M."/>
            <person name="Olson B.J."/>
            <person name="Pangilinan J."/>
            <person name="Peng Y."/>
            <person name="Qiu H."/>
            <person name="Shu S."/>
            <person name="Singer J.T."/>
            <person name="Smith A.G."/>
            <person name="Sprecher B.N."/>
            <person name="Wagner V."/>
            <person name="Wang W."/>
            <person name="Wang Z.-Y."/>
            <person name="Yan J."/>
            <person name="Yarish C."/>
            <person name="Zoeuner-Riek S."/>
            <person name="Zhuang Y."/>
            <person name="Zou Y."/>
            <person name="Lindquist E.A."/>
            <person name="Grimwood J."/>
            <person name="Barry K."/>
            <person name="Rokhsar D.S."/>
            <person name="Schmutz J."/>
            <person name="Stiller J.W."/>
            <person name="Grossman A.R."/>
            <person name="Prochnik S.E."/>
        </authorList>
    </citation>
    <scope>NUCLEOTIDE SEQUENCE [LARGE SCALE GENOMIC DNA]</scope>
    <source>
        <strain evidence="3">4086291</strain>
    </source>
</reference>
<dbReference type="EMBL" id="KV918767">
    <property type="protein sequence ID" value="OSX80964.1"/>
    <property type="molecule type" value="Genomic_DNA"/>
</dbReference>
<keyword evidence="1" id="KW-0175">Coiled coil</keyword>
<keyword evidence="4" id="KW-1185">Reference proteome</keyword>
<dbReference type="Proteomes" id="UP000218209">
    <property type="component" value="Unassembled WGS sequence"/>
</dbReference>